<dbReference type="Proteomes" id="UP000233781">
    <property type="component" value="Unassembled WGS sequence"/>
</dbReference>
<dbReference type="AlphaFoldDB" id="A0A2N3YJ16"/>
<evidence type="ECO:0000313" key="4">
    <source>
        <dbReference type="EMBL" id="PKW26844.1"/>
    </source>
</evidence>
<organism evidence="4 5">
    <name type="scientific">Phycicoccus duodecadis</name>
    <dbReference type="NCBI Taxonomy" id="173053"/>
    <lineage>
        <taxon>Bacteria</taxon>
        <taxon>Bacillati</taxon>
        <taxon>Actinomycetota</taxon>
        <taxon>Actinomycetes</taxon>
        <taxon>Micrococcales</taxon>
        <taxon>Intrasporangiaceae</taxon>
        <taxon>Phycicoccus</taxon>
    </lineage>
</organism>
<feature type="transmembrane region" description="Helical" evidence="2">
    <location>
        <begin position="212"/>
        <end position="234"/>
    </location>
</feature>
<feature type="transmembrane region" description="Helical" evidence="2">
    <location>
        <begin position="179"/>
        <end position="200"/>
    </location>
</feature>
<keyword evidence="2" id="KW-0472">Membrane</keyword>
<reference evidence="4 5" key="1">
    <citation type="submission" date="2017-12" db="EMBL/GenBank/DDBJ databases">
        <title>Sequencing the genomes of 1000 Actinobacteria strains.</title>
        <authorList>
            <person name="Klenk H.-P."/>
        </authorList>
    </citation>
    <scope>NUCLEOTIDE SEQUENCE [LARGE SCALE GENOMIC DNA]</scope>
    <source>
        <strain evidence="4 5">DSM 12806</strain>
    </source>
</reference>
<feature type="domain" description="DUF1206" evidence="3">
    <location>
        <begin position="94"/>
        <end position="162"/>
    </location>
</feature>
<dbReference type="InterPro" id="IPR009597">
    <property type="entry name" value="DUF1206"/>
</dbReference>
<protein>
    <submittedName>
        <fullName evidence="4">Uncharacterized protein DUF1206</fullName>
    </submittedName>
</protein>
<evidence type="ECO:0000313" key="5">
    <source>
        <dbReference type="Proteomes" id="UP000233781"/>
    </source>
</evidence>
<keyword evidence="2" id="KW-0812">Transmembrane</keyword>
<feature type="transmembrane region" description="Helical" evidence="2">
    <location>
        <begin position="96"/>
        <end position="116"/>
    </location>
</feature>
<dbReference type="EMBL" id="PJNE01000001">
    <property type="protein sequence ID" value="PKW26844.1"/>
    <property type="molecule type" value="Genomic_DNA"/>
</dbReference>
<evidence type="ECO:0000256" key="1">
    <source>
        <dbReference type="SAM" id="MobiDB-lite"/>
    </source>
</evidence>
<name>A0A2N3YJ16_9MICO</name>
<feature type="domain" description="DUF1206" evidence="3">
    <location>
        <begin position="175"/>
        <end position="241"/>
    </location>
</feature>
<accession>A0A2N3YJ16</accession>
<keyword evidence="2" id="KW-1133">Transmembrane helix</keyword>
<comment type="caution">
    <text evidence="4">The sequence shown here is derived from an EMBL/GenBank/DDBJ whole genome shotgun (WGS) entry which is preliminary data.</text>
</comment>
<feature type="transmembrane region" description="Helical" evidence="2">
    <location>
        <begin position="255"/>
        <end position="283"/>
    </location>
</feature>
<gene>
    <name evidence="4" type="ORF">ATL31_1669</name>
</gene>
<proteinExistence type="predicted"/>
<evidence type="ECO:0000259" key="3">
    <source>
        <dbReference type="Pfam" id="PF06724"/>
    </source>
</evidence>
<feature type="transmembrane region" description="Helical" evidence="2">
    <location>
        <begin position="303"/>
        <end position="325"/>
    </location>
</feature>
<sequence>MAGPAAGYRPRVSAEPRPAVAAPDDGPVAAAVHGLAEAGGEIVGDVVDATREAAEAVKRQGETVAEAAQQAMEVTAQAAEVAETHTAVSTGARVGFFLDGLLHALMGWAGLQLVWLGRSSSTADESGALIGIAHSLGGRAVLWVAFAGFVVVAVWNLARGITGRHCRTRMKRFEHAADGIAYATVAWSAAAFAVGAGQTSRQSTVGMTRTMLALPGGVLLVVGTGLAVVGVGAFSIWSGVSRDFLVDLATRPGRVVVAVGILGFVARGIVYGVVGALFVAAAWTHDVHQATGIDGALHVMQGVPGGEAMLTVLSVGLIAFGIYLMTRARHLLA</sequence>
<keyword evidence="5" id="KW-1185">Reference proteome</keyword>
<feature type="region of interest" description="Disordered" evidence="1">
    <location>
        <begin position="1"/>
        <end position="25"/>
    </location>
</feature>
<evidence type="ECO:0000256" key="2">
    <source>
        <dbReference type="SAM" id="Phobius"/>
    </source>
</evidence>
<feature type="transmembrane region" description="Helical" evidence="2">
    <location>
        <begin position="136"/>
        <end position="158"/>
    </location>
</feature>
<feature type="domain" description="DUF1206" evidence="3">
    <location>
        <begin position="262"/>
        <end position="329"/>
    </location>
</feature>
<dbReference type="Pfam" id="PF06724">
    <property type="entry name" value="DUF1206"/>
    <property type="match status" value="3"/>
</dbReference>